<keyword evidence="4" id="KW-1185">Reference proteome</keyword>
<sequence length="85" mass="9347">MQLKKQIALVALWIALAGCSKITAENYAKLQTGMPQTEVNAILGKPDSCDDVLGFKSCRWGDDKSNVTVRFVADKLVLHEAVNIR</sequence>
<proteinExistence type="predicted"/>
<evidence type="ECO:0000256" key="1">
    <source>
        <dbReference type="ARBA" id="ARBA00022729"/>
    </source>
</evidence>
<dbReference type="Gene3D" id="3.30.1450.10">
    <property type="match status" value="1"/>
</dbReference>
<organism evidence="3 4">
    <name type="scientific">Rhodoferax lithotrophicus</name>
    <dbReference type="NCBI Taxonomy" id="2798804"/>
    <lineage>
        <taxon>Bacteria</taxon>
        <taxon>Pseudomonadati</taxon>
        <taxon>Pseudomonadota</taxon>
        <taxon>Betaproteobacteria</taxon>
        <taxon>Burkholderiales</taxon>
        <taxon>Comamonadaceae</taxon>
        <taxon>Rhodoferax</taxon>
    </lineage>
</organism>
<name>A0ABM7MNH5_9BURK</name>
<dbReference type="Proteomes" id="UP000824366">
    <property type="component" value="Chromosome"/>
</dbReference>
<gene>
    <name evidence="3" type="ORF">MIZ03_2700</name>
</gene>
<accession>A0ABM7MNH5</accession>
<evidence type="ECO:0000313" key="3">
    <source>
        <dbReference type="EMBL" id="BCO27809.1"/>
    </source>
</evidence>
<dbReference type="PROSITE" id="PS51257">
    <property type="entry name" value="PROKAR_LIPOPROTEIN"/>
    <property type="match status" value="1"/>
</dbReference>
<keyword evidence="1 2" id="KW-0732">Signal</keyword>
<evidence type="ECO:0008006" key="5">
    <source>
        <dbReference type="Google" id="ProtNLM"/>
    </source>
</evidence>
<feature type="signal peptide" evidence="2">
    <location>
        <begin position="1"/>
        <end position="24"/>
    </location>
</feature>
<evidence type="ECO:0000313" key="4">
    <source>
        <dbReference type="Proteomes" id="UP000824366"/>
    </source>
</evidence>
<evidence type="ECO:0000256" key="2">
    <source>
        <dbReference type="SAM" id="SignalP"/>
    </source>
</evidence>
<reference evidence="3 4" key="1">
    <citation type="journal article" date="2021" name="Microbiol. Spectr.">
        <title>A Single Bacterium Capable of Oxidation and Reduction of Iron at Circumneutral pH.</title>
        <authorList>
            <person name="Kato S."/>
            <person name="Ohkuma M."/>
        </authorList>
    </citation>
    <scope>NUCLEOTIDE SEQUENCE [LARGE SCALE GENOMIC DNA]</scope>
    <source>
        <strain evidence="3 4">MIZ03</strain>
    </source>
</reference>
<feature type="chain" id="PRO_5045240254" description="DUF3862 domain-containing protein" evidence="2">
    <location>
        <begin position="25"/>
        <end position="85"/>
    </location>
</feature>
<dbReference type="EMBL" id="AP024238">
    <property type="protein sequence ID" value="BCO27809.1"/>
    <property type="molecule type" value="Genomic_DNA"/>
</dbReference>
<protein>
    <recommendedName>
        <fullName evidence="5">DUF3862 domain-containing protein</fullName>
    </recommendedName>
</protein>
<dbReference type="InterPro" id="IPR037873">
    <property type="entry name" value="BamE-like"/>
</dbReference>